<evidence type="ECO:0000313" key="6">
    <source>
        <dbReference type="EMBL" id="POF32775.1"/>
    </source>
</evidence>
<dbReference type="HAMAP" id="MF_00189">
    <property type="entry name" value="YciB"/>
    <property type="match status" value="1"/>
</dbReference>
<dbReference type="InterPro" id="IPR006008">
    <property type="entry name" value="YciB"/>
</dbReference>
<dbReference type="GO" id="GO:0005886">
    <property type="term" value="C:plasma membrane"/>
    <property type="evidence" value="ECO:0007669"/>
    <property type="project" value="UniProtKB-SubCell"/>
</dbReference>
<feature type="transmembrane region" description="Helical" evidence="5">
    <location>
        <begin position="177"/>
        <end position="195"/>
    </location>
</feature>
<dbReference type="NCBIfam" id="NF001323">
    <property type="entry name" value="PRK00259.1-1"/>
    <property type="match status" value="1"/>
</dbReference>
<dbReference type="EMBL" id="PPCN01000002">
    <property type="protein sequence ID" value="POF32775.1"/>
    <property type="molecule type" value="Genomic_DNA"/>
</dbReference>
<dbReference type="AlphaFoldDB" id="A0A2S3UYH4"/>
<keyword evidence="7" id="KW-1185">Reference proteome</keyword>
<feature type="transmembrane region" description="Helical" evidence="5">
    <location>
        <begin position="15"/>
        <end position="34"/>
    </location>
</feature>
<dbReference type="PANTHER" id="PTHR36917">
    <property type="entry name" value="INTRACELLULAR SEPTATION PROTEIN A-RELATED"/>
    <property type="match status" value="1"/>
</dbReference>
<feature type="transmembrane region" description="Helical" evidence="5">
    <location>
        <begin position="153"/>
        <end position="170"/>
    </location>
</feature>
<evidence type="ECO:0000256" key="2">
    <source>
        <dbReference type="ARBA" id="ARBA00022692"/>
    </source>
</evidence>
<dbReference type="NCBIfam" id="TIGR00997">
    <property type="entry name" value="ispZ"/>
    <property type="match status" value="1"/>
</dbReference>
<evidence type="ECO:0000256" key="1">
    <source>
        <dbReference type="ARBA" id="ARBA00022475"/>
    </source>
</evidence>
<name>A0A2S3UYH4_9HYPH</name>
<dbReference type="RefSeq" id="WP_103221764.1">
    <property type="nucleotide sequence ID" value="NZ_PPCN01000002.1"/>
</dbReference>
<keyword evidence="4 5" id="KW-0472">Membrane</keyword>
<dbReference type="PANTHER" id="PTHR36917:SF1">
    <property type="entry name" value="INNER MEMBRANE-SPANNING PROTEIN YCIB"/>
    <property type="match status" value="1"/>
</dbReference>
<dbReference type="Pfam" id="PF04279">
    <property type="entry name" value="IspA"/>
    <property type="match status" value="1"/>
</dbReference>
<feature type="transmembrane region" description="Helical" evidence="5">
    <location>
        <begin position="55"/>
        <end position="76"/>
    </location>
</feature>
<keyword evidence="5" id="KW-0997">Cell inner membrane</keyword>
<gene>
    <name evidence="5" type="primary">yciB</name>
    <name evidence="6" type="ORF">CLV41_102180</name>
</gene>
<reference evidence="6 7" key="1">
    <citation type="submission" date="2018-01" db="EMBL/GenBank/DDBJ databases">
        <title>Genomic Encyclopedia of Archaeal and Bacterial Type Strains, Phase II (KMG-II): from individual species to whole genera.</title>
        <authorList>
            <person name="Goeker M."/>
        </authorList>
    </citation>
    <scope>NUCLEOTIDE SEQUENCE [LARGE SCALE GENOMIC DNA]</scope>
    <source>
        <strain evidence="6 7">DSM 17023</strain>
    </source>
</reference>
<comment type="caution">
    <text evidence="6">The sequence shown here is derived from an EMBL/GenBank/DDBJ whole genome shotgun (WGS) entry which is preliminary data.</text>
</comment>
<dbReference type="Proteomes" id="UP000236959">
    <property type="component" value="Unassembled WGS sequence"/>
</dbReference>
<organism evidence="6 7">
    <name type="scientific">Roseibium marinum</name>
    <dbReference type="NCBI Taxonomy" id="281252"/>
    <lineage>
        <taxon>Bacteria</taxon>
        <taxon>Pseudomonadati</taxon>
        <taxon>Pseudomonadota</taxon>
        <taxon>Alphaproteobacteria</taxon>
        <taxon>Hyphomicrobiales</taxon>
        <taxon>Stappiaceae</taxon>
        <taxon>Roseibium</taxon>
    </lineage>
</organism>
<comment type="similarity">
    <text evidence="5">Belongs to the YciB family.</text>
</comment>
<feature type="transmembrane region" description="Helical" evidence="5">
    <location>
        <begin position="113"/>
        <end position="133"/>
    </location>
</feature>
<sequence length="213" mass="23649">MEFEHGPNDPTRKEISPLLKLALELGPLGVFFLFNARGEQIAAAFPALQAVGKPIFLATAAFMVAITVSLIVSLWLTRRLPIMPLVSGVVVLVFGALTLWLHDDLFIKLKPTIVNCLFGSILLGGLLFGKALLGYVFDSAFQLTDEGWRKLTFRWGVFFFVLAAINEIVWRSFSTDFWVSFKVFGILPITLLFTLTQLPLIQKHAIPDKPGDA</sequence>
<keyword evidence="3 5" id="KW-1133">Transmembrane helix</keyword>
<comment type="subcellular location">
    <subcellularLocation>
        <location evidence="5">Cell inner membrane</location>
        <topology evidence="5">Multi-pass membrane protein</topology>
    </subcellularLocation>
</comment>
<evidence type="ECO:0000256" key="3">
    <source>
        <dbReference type="ARBA" id="ARBA00022989"/>
    </source>
</evidence>
<evidence type="ECO:0000313" key="7">
    <source>
        <dbReference type="Proteomes" id="UP000236959"/>
    </source>
</evidence>
<keyword evidence="1 5" id="KW-1003">Cell membrane</keyword>
<accession>A0A2S3UYH4</accession>
<protein>
    <recommendedName>
        <fullName evidence="5">Inner membrane-spanning protein YciB</fullName>
    </recommendedName>
</protein>
<evidence type="ECO:0000256" key="4">
    <source>
        <dbReference type="ARBA" id="ARBA00023136"/>
    </source>
</evidence>
<feature type="transmembrane region" description="Helical" evidence="5">
    <location>
        <begin position="82"/>
        <end position="101"/>
    </location>
</feature>
<dbReference type="OrthoDB" id="9788219at2"/>
<keyword evidence="2 5" id="KW-0812">Transmembrane</keyword>
<proteinExistence type="inferred from homology"/>
<evidence type="ECO:0000256" key="5">
    <source>
        <dbReference type="HAMAP-Rule" id="MF_00189"/>
    </source>
</evidence>
<comment type="function">
    <text evidence="5">Plays a role in cell envelope biogenesis, maintenance of cell envelope integrity and membrane homeostasis.</text>
</comment>